<proteinExistence type="predicted"/>
<dbReference type="Proteomes" id="UP001164539">
    <property type="component" value="Chromosome 2"/>
</dbReference>
<organism evidence="1 2">
    <name type="scientific">Melia azedarach</name>
    <name type="common">Chinaberry tree</name>
    <dbReference type="NCBI Taxonomy" id="155640"/>
    <lineage>
        <taxon>Eukaryota</taxon>
        <taxon>Viridiplantae</taxon>
        <taxon>Streptophyta</taxon>
        <taxon>Embryophyta</taxon>
        <taxon>Tracheophyta</taxon>
        <taxon>Spermatophyta</taxon>
        <taxon>Magnoliopsida</taxon>
        <taxon>eudicotyledons</taxon>
        <taxon>Gunneridae</taxon>
        <taxon>Pentapetalae</taxon>
        <taxon>rosids</taxon>
        <taxon>malvids</taxon>
        <taxon>Sapindales</taxon>
        <taxon>Meliaceae</taxon>
        <taxon>Melia</taxon>
    </lineage>
</organism>
<protein>
    <submittedName>
        <fullName evidence="1">HAT transposon superfamily protein</fullName>
    </submittedName>
</protein>
<dbReference type="EMBL" id="CM051395">
    <property type="protein sequence ID" value="KAJ4725466.1"/>
    <property type="molecule type" value="Genomic_DNA"/>
</dbReference>
<sequence length="563" mass="64423">MAASGMSLNVVDRDGSQSTVGIRNEEEMNSSLRESHKCIGRFFYEMGIDFEFVHYPSFKNMIDATLGKGQEDYPIPNSQDLKGWILEEVLQEMLQYVGEIKNSWAKTGCSILLDEWTDKNGRNLVNFLVDCPRGQVYLRSSNVSDFGGDNEALQLVFDQVIEEVGADNVVQVIAGSTTGWTEAFREQFEERHKKMFWSVSASHCIGLMLDHIGKMVRFREALDRAKTITKFVYSHATVLKLLRSYTQGQDLIKPSKIKSAAPFLTLENMVLQKQNLEEAFASPEWKHSIWASRLEGKKIADLIWDQSFWSGAMIVLKAAMPLVNALSLINKADKPTIGYIYETMDQVKETIRDEEFRDDESQYMPIWNAIDEIWNTHLHSDLHVMGYYLNPSFFYSEEFHCDAEVSNGQLSCTVRMIDDQRIQHLISKQLKKYQEANGAFKKGSAFESRNTPPAEWWLNYGNHCPELQNFAIKVVSQTCDGATRFGLKRSVAEKLLAQGRNPNEEKLLKDLAFVHYNLQLQNFEPNKSGDIIAEEIDSMDDWIVYDGPEMMGEDDESAWMDLD</sequence>
<evidence type="ECO:0000313" key="2">
    <source>
        <dbReference type="Proteomes" id="UP001164539"/>
    </source>
</evidence>
<accession>A0ACC1YNU7</accession>
<gene>
    <name evidence="1" type="ORF">OWV82_004337</name>
</gene>
<keyword evidence="2" id="KW-1185">Reference proteome</keyword>
<reference evidence="1 2" key="1">
    <citation type="journal article" date="2023" name="Science">
        <title>Complex scaffold remodeling in plant triterpene biosynthesis.</title>
        <authorList>
            <person name="De La Pena R."/>
            <person name="Hodgson H."/>
            <person name="Liu J.C."/>
            <person name="Stephenson M.J."/>
            <person name="Martin A.C."/>
            <person name="Owen C."/>
            <person name="Harkess A."/>
            <person name="Leebens-Mack J."/>
            <person name="Jimenez L.E."/>
            <person name="Osbourn A."/>
            <person name="Sattely E.S."/>
        </authorList>
    </citation>
    <scope>NUCLEOTIDE SEQUENCE [LARGE SCALE GENOMIC DNA]</scope>
    <source>
        <strain evidence="2">cv. JPN11</strain>
        <tissue evidence="1">Leaf</tissue>
    </source>
</reference>
<comment type="caution">
    <text evidence="1">The sequence shown here is derived from an EMBL/GenBank/DDBJ whole genome shotgun (WGS) entry which is preliminary data.</text>
</comment>
<name>A0ACC1YNU7_MELAZ</name>
<evidence type="ECO:0000313" key="1">
    <source>
        <dbReference type="EMBL" id="KAJ4725466.1"/>
    </source>
</evidence>